<evidence type="ECO:0000259" key="1">
    <source>
        <dbReference type="Pfam" id="PF13628"/>
    </source>
</evidence>
<dbReference type="PANTHER" id="PTHR38593">
    <property type="entry name" value="BLR2558 PROTEIN"/>
    <property type="match status" value="1"/>
</dbReference>
<reference evidence="3" key="1">
    <citation type="submission" date="2017-01" db="EMBL/GenBank/DDBJ databases">
        <authorList>
            <person name="Varghese N."/>
            <person name="Submissions S."/>
        </authorList>
    </citation>
    <scope>NUCLEOTIDE SEQUENCE [LARGE SCALE GENOMIC DNA]</scope>
    <source>
        <strain evidence="3">DSM 21054</strain>
    </source>
</reference>
<dbReference type="InterPro" id="IPR025419">
    <property type="entry name" value="DUF4142"/>
</dbReference>
<evidence type="ECO:0000313" key="3">
    <source>
        <dbReference type="Proteomes" id="UP000186917"/>
    </source>
</evidence>
<dbReference type="KEGG" id="fln:FLA_0751"/>
<dbReference type="Pfam" id="PF13628">
    <property type="entry name" value="DUF4142"/>
    <property type="match status" value="1"/>
</dbReference>
<gene>
    <name evidence="2" type="ORF">SAMN05421788_11147</name>
</gene>
<dbReference type="Gene3D" id="1.20.1260.10">
    <property type="match status" value="1"/>
</dbReference>
<organism evidence="2 3">
    <name type="scientific">Filimonas lacunae</name>
    <dbReference type="NCBI Taxonomy" id="477680"/>
    <lineage>
        <taxon>Bacteria</taxon>
        <taxon>Pseudomonadati</taxon>
        <taxon>Bacteroidota</taxon>
        <taxon>Chitinophagia</taxon>
        <taxon>Chitinophagales</taxon>
        <taxon>Chitinophagaceae</taxon>
        <taxon>Filimonas</taxon>
    </lineage>
</organism>
<dbReference type="OrthoDB" id="883203at2"/>
<dbReference type="AlphaFoldDB" id="A0A173MB45"/>
<dbReference type="PROSITE" id="PS51257">
    <property type="entry name" value="PROKAR_LIPOPROTEIN"/>
    <property type="match status" value="1"/>
</dbReference>
<name>A0A173MB45_9BACT</name>
<dbReference type="Proteomes" id="UP000186917">
    <property type="component" value="Unassembled WGS sequence"/>
</dbReference>
<dbReference type="InterPro" id="IPR012347">
    <property type="entry name" value="Ferritin-like"/>
</dbReference>
<sequence>MKTVNGLLLAAGIGIFCACGNGSNNQDSVDSAKQANDSIIKNRDSSGNVTTATPADKTTTDFAVEAANGGLMEVEMGKLAQTNAASQRVKDYGAMLEKDHGEANAKLKDLARRKDIVLPDSLGNDAKKHMEELSKKKGKDFDKAYMDMMVSDHNKDIDKFQKASSDVKDLDIKTFASTTLPTLQKHLDSAKAITGKKN</sequence>
<accession>A0A173MB45</accession>
<dbReference type="STRING" id="477680.SAMN05421788_11147"/>
<evidence type="ECO:0000313" key="2">
    <source>
        <dbReference type="EMBL" id="SIT32177.1"/>
    </source>
</evidence>
<dbReference type="PANTHER" id="PTHR38593:SF1">
    <property type="entry name" value="BLR2558 PROTEIN"/>
    <property type="match status" value="1"/>
</dbReference>
<feature type="domain" description="DUF4142" evidence="1">
    <location>
        <begin position="58"/>
        <end position="193"/>
    </location>
</feature>
<dbReference type="RefSeq" id="WP_076381911.1">
    <property type="nucleotide sequence ID" value="NZ_AP017422.1"/>
</dbReference>
<proteinExistence type="predicted"/>
<keyword evidence="3" id="KW-1185">Reference proteome</keyword>
<protein>
    <submittedName>
        <fullName evidence="2">Putative membrane protein</fullName>
    </submittedName>
</protein>
<dbReference type="EMBL" id="FTOR01000011">
    <property type="protein sequence ID" value="SIT32177.1"/>
    <property type="molecule type" value="Genomic_DNA"/>
</dbReference>